<feature type="compositionally biased region" description="Polar residues" evidence="8">
    <location>
        <begin position="678"/>
        <end position="700"/>
    </location>
</feature>
<dbReference type="GO" id="GO:0045944">
    <property type="term" value="P:positive regulation of transcription by RNA polymerase II"/>
    <property type="evidence" value="ECO:0007669"/>
    <property type="project" value="TreeGrafter"/>
</dbReference>
<dbReference type="GO" id="GO:0008270">
    <property type="term" value="F:zinc ion binding"/>
    <property type="evidence" value="ECO:0007669"/>
    <property type="project" value="InterPro"/>
</dbReference>
<evidence type="ECO:0000256" key="4">
    <source>
        <dbReference type="ARBA" id="ARBA00023015"/>
    </source>
</evidence>
<dbReference type="SMART" id="SM00906">
    <property type="entry name" value="Fungal_trans"/>
    <property type="match status" value="1"/>
</dbReference>
<keyword evidence="11" id="KW-1185">Reference proteome</keyword>
<dbReference type="STRING" id="252740.A0A423WPS0"/>
<keyword evidence="3" id="KW-0862">Zinc</keyword>
<evidence type="ECO:0000256" key="2">
    <source>
        <dbReference type="ARBA" id="ARBA00022723"/>
    </source>
</evidence>
<dbReference type="OrthoDB" id="5416384at2759"/>
<feature type="region of interest" description="Disordered" evidence="8">
    <location>
        <begin position="861"/>
        <end position="925"/>
    </location>
</feature>
<comment type="subcellular location">
    <subcellularLocation>
        <location evidence="1">Nucleus</location>
    </subcellularLocation>
</comment>
<dbReference type="PANTHER" id="PTHR47782:SF8">
    <property type="entry name" value="ZN(II)2CYS6 TRANSCRIPTION FACTOR (EUROFUNG)"/>
    <property type="match status" value="1"/>
</dbReference>
<protein>
    <recommendedName>
        <fullName evidence="9">Xylanolytic transcriptional activator regulatory domain-containing protein</fullName>
    </recommendedName>
</protein>
<feature type="domain" description="Xylanolytic transcriptional activator regulatory" evidence="9">
    <location>
        <begin position="374"/>
        <end position="455"/>
    </location>
</feature>
<dbReference type="GO" id="GO:0000981">
    <property type="term" value="F:DNA-binding transcription factor activity, RNA polymerase II-specific"/>
    <property type="evidence" value="ECO:0007669"/>
    <property type="project" value="InterPro"/>
</dbReference>
<keyword evidence="7" id="KW-0539">Nucleus</keyword>
<keyword evidence="6" id="KW-0804">Transcription</keyword>
<sequence>MDAADVFRQGLGPAISRPHHSQYYYHPQGAPHFPPPTSQPAAPLRRPPTQQRDDEVDGSSHRIAHTLTACCRCRQASTLYLFDNPIRSCAATIRTSFLRKTRCDPTLPRCLPCERSGSVCEYFDTTRNKKINRNYVVHLQQKVRQLEAELSQYTDDDTEYPESAEDMVRPGGLVKLHEADETPRYLGPSSGIAMTRLLMEQAKRYTDSQRISELIPDVRARRLDRLNRMQSIVNIGASISGPSGMAARKKSCFPMISAHPAQALPTRQVVDKLIEIFNSRAQYFTPTLHEKEFEKDLQDVYDGNTDPYKNFVVRMVLAISLQKLDIQYAGLADSYYLAAMTYFEDVVRPKDLKTLQCLILIGSYSLLTPTRTVVYHIIGLATRICQQLGLADEKTISAGYSMGLIDPLQMDMRRRLVWIVTGNELGLAHAMGRPNGFAKGDDFMDVQFFETVDDEYITEEGIRPGPPSEKKLVAIHFCKMRIRQAEIRRNLYEKKRPEPRDSNSPIFVEMERNIQDWIDSAPQEPVWCKPWFTGRYHTMAISLHRPSPQIPRPSSRSAAICYDSAVYIINLSNQQVKKSAVDITWVFVLTLNMSLNVLLWAVSYREVREAHPKDDVEEIINVALDVIDQCSERWPGTKNASQLYSIFGRACLQSYDTDDDPSGASSFTSPLLMDSASPADSENSSTTVTNGSAFAQNQQRPVFTQPVFGYTLDSAEDMNTFSFDTNPFQQPTFRSNSIFRNPSSEPAEGRRPSYGYFPPDFKHPSQGDAPQSGESKPPVGDNSHQTQSPPMGMHQDQIPTPPDSMTATSNSFSPPMTSYSSTTGSPTPKMTYASPMPMNMNQQQQSVPPAHMKYEQAPDNIKYEQPSTPNSQPTPQQTPQQSSHRTPTFAVPPLPHHVVNGHRQPPQQQRSLPSQHPNSVNDWFSPPQPFISPYAFNDISSTNGFWNDAAASNAAFSGIMGGGGYESTSPTSMAGGFGGRPGMPGFGFAAERHGSLSVDQQVELMNILETDGVGEINQFLGMDMSGISGAPSPGGDLRWN</sequence>
<feature type="compositionally biased region" description="Polar residues" evidence="8">
    <location>
        <begin position="721"/>
        <end position="744"/>
    </location>
</feature>
<dbReference type="Proteomes" id="UP000284375">
    <property type="component" value="Unassembled WGS sequence"/>
</dbReference>
<evidence type="ECO:0000256" key="3">
    <source>
        <dbReference type="ARBA" id="ARBA00022833"/>
    </source>
</evidence>
<feature type="region of interest" description="Disordered" evidence="8">
    <location>
        <begin position="721"/>
        <end position="848"/>
    </location>
</feature>
<comment type="caution">
    <text evidence="10">The sequence shown here is derived from an EMBL/GenBank/DDBJ whole genome shotgun (WGS) entry which is preliminary data.</text>
</comment>
<keyword evidence="2" id="KW-0479">Metal-binding</keyword>
<feature type="region of interest" description="Disordered" evidence="8">
    <location>
        <begin position="662"/>
        <end position="700"/>
    </location>
</feature>
<name>A0A423WPS0_CYTCH</name>
<dbReference type="InterPro" id="IPR036864">
    <property type="entry name" value="Zn2-C6_fun-type_DNA-bd_sf"/>
</dbReference>
<dbReference type="PANTHER" id="PTHR47782">
    <property type="entry name" value="ZN(II)2CYS6 TRANSCRIPTION FACTOR (EUROFUNG)-RELATED"/>
    <property type="match status" value="1"/>
</dbReference>
<reference evidence="10 11" key="1">
    <citation type="submission" date="2015-09" db="EMBL/GenBank/DDBJ databases">
        <title>Host preference determinants of Valsa canker pathogens revealed by comparative genomics.</title>
        <authorList>
            <person name="Yin Z."/>
            <person name="Huang L."/>
        </authorList>
    </citation>
    <scope>NUCLEOTIDE SEQUENCE [LARGE SCALE GENOMIC DNA]</scope>
    <source>
        <strain evidence="10 11">YSFL</strain>
    </source>
</reference>
<gene>
    <name evidence="10" type="ORF">VSDG_00495</name>
</gene>
<dbReference type="GO" id="GO:0005634">
    <property type="term" value="C:nucleus"/>
    <property type="evidence" value="ECO:0007669"/>
    <property type="project" value="UniProtKB-SubCell"/>
</dbReference>
<feature type="region of interest" description="Disordered" evidence="8">
    <location>
        <begin position="1"/>
        <end position="59"/>
    </location>
</feature>
<feature type="compositionally biased region" description="Low complexity" evidence="8">
    <location>
        <begin position="809"/>
        <end position="848"/>
    </location>
</feature>
<keyword evidence="4" id="KW-0805">Transcription regulation</keyword>
<keyword evidence="5" id="KW-0238">DNA-binding</keyword>
<dbReference type="Pfam" id="PF04082">
    <property type="entry name" value="Fungal_trans"/>
    <property type="match status" value="1"/>
</dbReference>
<proteinExistence type="predicted"/>
<dbReference type="InterPro" id="IPR052202">
    <property type="entry name" value="Yeast_MetPath_Reg"/>
</dbReference>
<evidence type="ECO:0000256" key="7">
    <source>
        <dbReference type="ARBA" id="ARBA00023242"/>
    </source>
</evidence>
<dbReference type="GO" id="GO:0006351">
    <property type="term" value="P:DNA-templated transcription"/>
    <property type="evidence" value="ECO:0007669"/>
    <property type="project" value="InterPro"/>
</dbReference>
<evidence type="ECO:0000256" key="6">
    <source>
        <dbReference type="ARBA" id="ARBA00023163"/>
    </source>
</evidence>
<dbReference type="EMBL" id="LJZO01000001">
    <property type="protein sequence ID" value="ROW05284.1"/>
    <property type="molecule type" value="Genomic_DNA"/>
</dbReference>
<dbReference type="InterPro" id="IPR001138">
    <property type="entry name" value="Zn2Cys6_DnaBD"/>
</dbReference>
<evidence type="ECO:0000256" key="1">
    <source>
        <dbReference type="ARBA" id="ARBA00004123"/>
    </source>
</evidence>
<accession>A0A423WPS0</accession>
<evidence type="ECO:0000313" key="10">
    <source>
        <dbReference type="EMBL" id="ROW05284.1"/>
    </source>
</evidence>
<dbReference type="InterPro" id="IPR007219">
    <property type="entry name" value="XnlR_reg_dom"/>
</dbReference>
<dbReference type="AlphaFoldDB" id="A0A423WPS0"/>
<dbReference type="CDD" id="cd00067">
    <property type="entry name" value="GAL4"/>
    <property type="match status" value="1"/>
</dbReference>
<dbReference type="CDD" id="cd14723">
    <property type="entry name" value="ZIP_Ppr1"/>
    <property type="match status" value="1"/>
</dbReference>
<evidence type="ECO:0000256" key="8">
    <source>
        <dbReference type="SAM" id="MobiDB-lite"/>
    </source>
</evidence>
<dbReference type="Gene3D" id="4.10.240.10">
    <property type="entry name" value="Zn(2)-C6 fungal-type DNA-binding domain"/>
    <property type="match status" value="1"/>
</dbReference>
<evidence type="ECO:0000259" key="9">
    <source>
        <dbReference type="SMART" id="SM00906"/>
    </source>
</evidence>
<evidence type="ECO:0000256" key="5">
    <source>
        <dbReference type="ARBA" id="ARBA00023125"/>
    </source>
</evidence>
<organism evidence="10 11">
    <name type="scientific">Cytospora chrysosperma</name>
    <name type="common">Cytospora canker fungus</name>
    <name type="synonym">Sphaeria chrysosperma</name>
    <dbReference type="NCBI Taxonomy" id="252740"/>
    <lineage>
        <taxon>Eukaryota</taxon>
        <taxon>Fungi</taxon>
        <taxon>Dikarya</taxon>
        <taxon>Ascomycota</taxon>
        <taxon>Pezizomycotina</taxon>
        <taxon>Sordariomycetes</taxon>
        <taxon>Sordariomycetidae</taxon>
        <taxon>Diaporthales</taxon>
        <taxon>Cytosporaceae</taxon>
        <taxon>Cytospora</taxon>
    </lineage>
</organism>
<evidence type="ECO:0000313" key="11">
    <source>
        <dbReference type="Proteomes" id="UP000284375"/>
    </source>
</evidence>
<dbReference type="GO" id="GO:0043565">
    <property type="term" value="F:sequence-specific DNA binding"/>
    <property type="evidence" value="ECO:0007669"/>
    <property type="project" value="TreeGrafter"/>
</dbReference>
<feature type="compositionally biased region" description="Low complexity" evidence="8">
    <location>
        <begin position="902"/>
        <end position="917"/>
    </location>
</feature>
<feature type="compositionally biased region" description="Low complexity" evidence="8">
    <location>
        <begin position="865"/>
        <end position="888"/>
    </location>
</feature>
<dbReference type="CDD" id="cd12148">
    <property type="entry name" value="fungal_TF_MHR"/>
    <property type="match status" value="1"/>
</dbReference>